<dbReference type="Pfam" id="PF02423">
    <property type="entry name" value="OCD_Mu_crystall"/>
    <property type="match status" value="1"/>
</dbReference>
<evidence type="ECO:0008006" key="4">
    <source>
        <dbReference type="Google" id="ProtNLM"/>
    </source>
</evidence>
<dbReference type="OMA" id="VKIVNVH"/>
<dbReference type="SUPFAM" id="SSF51735">
    <property type="entry name" value="NAD(P)-binding Rossmann-fold domains"/>
    <property type="match status" value="1"/>
</dbReference>
<evidence type="ECO:0000256" key="1">
    <source>
        <dbReference type="ARBA" id="ARBA00008903"/>
    </source>
</evidence>
<dbReference type="OrthoDB" id="41492at2759"/>
<comment type="similarity">
    <text evidence="1">Belongs to the ornithine cyclodeaminase/mu-crystallin family.</text>
</comment>
<reference evidence="3" key="1">
    <citation type="journal article" date="2017" name="Nat. Ecol. Evol.">
        <title>Genome expansion and lineage-specific genetic innovations in the forest pathogenic fungi Armillaria.</title>
        <authorList>
            <person name="Sipos G."/>
            <person name="Prasanna A.N."/>
            <person name="Walter M.C."/>
            <person name="O'Connor E."/>
            <person name="Balint B."/>
            <person name="Krizsan K."/>
            <person name="Kiss B."/>
            <person name="Hess J."/>
            <person name="Varga T."/>
            <person name="Slot J."/>
            <person name="Riley R."/>
            <person name="Boka B."/>
            <person name="Rigling D."/>
            <person name="Barry K."/>
            <person name="Lee J."/>
            <person name="Mihaltcheva S."/>
            <person name="LaButti K."/>
            <person name="Lipzen A."/>
            <person name="Waldron R."/>
            <person name="Moloney N.M."/>
            <person name="Sperisen C."/>
            <person name="Kredics L."/>
            <person name="Vagvoelgyi C."/>
            <person name="Patrignani A."/>
            <person name="Fitzpatrick D."/>
            <person name="Nagy I."/>
            <person name="Doyle S."/>
            <person name="Anderson J.B."/>
            <person name="Grigoriev I.V."/>
            <person name="Gueldener U."/>
            <person name="Muensterkoetter M."/>
            <person name="Nagy L.G."/>
        </authorList>
    </citation>
    <scope>NUCLEOTIDE SEQUENCE [LARGE SCALE GENOMIC DNA]</scope>
    <source>
        <strain evidence="3">C18/9</strain>
    </source>
</reference>
<dbReference type="Gene3D" id="3.40.50.720">
    <property type="entry name" value="NAD(P)-binding Rossmann-like Domain"/>
    <property type="match status" value="1"/>
</dbReference>
<dbReference type="PANTHER" id="PTHR13812:SF19">
    <property type="entry name" value="KETIMINE REDUCTASE MU-CRYSTALLIN"/>
    <property type="match status" value="1"/>
</dbReference>
<dbReference type="InterPro" id="IPR003462">
    <property type="entry name" value="ODC_Mu_crystall"/>
</dbReference>
<dbReference type="InterPro" id="IPR023401">
    <property type="entry name" value="ODC_N"/>
</dbReference>
<dbReference type="Proteomes" id="UP000219338">
    <property type="component" value="Unassembled WGS sequence"/>
</dbReference>
<name>A0A284QM21_ARMOS</name>
<dbReference type="InterPro" id="IPR036291">
    <property type="entry name" value="NAD(P)-bd_dom_sf"/>
</dbReference>
<dbReference type="PANTHER" id="PTHR13812">
    <property type="entry name" value="KETIMINE REDUCTASE MU-CRYSTALLIN"/>
    <property type="match status" value="1"/>
</dbReference>
<accession>A0A284QM21</accession>
<organism evidence="2 3">
    <name type="scientific">Armillaria ostoyae</name>
    <name type="common">Armillaria root rot fungus</name>
    <dbReference type="NCBI Taxonomy" id="47428"/>
    <lineage>
        <taxon>Eukaryota</taxon>
        <taxon>Fungi</taxon>
        <taxon>Dikarya</taxon>
        <taxon>Basidiomycota</taxon>
        <taxon>Agaricomycotina</taxon>
        <taxon>Agaricomycetes</taxon>
        <taxon>Agaricomycetidae</taxon>
        <taxon>Agaricales</taxon>
        <taxon>Marasmiineae</taxon>
        <taxon>Physalacriaceae</taxon>
        <taxon>Armillaria</taxon>
    </lineage>
</organism>
<gene>
    <name evidence="2" type="ORF">ARMOST_00766</name>
</gene>
<keyword evidence="3" id="KW-1185">Reference proteome</keyword>
<dbReference type="GO" id="GO:0005737">
    <property type="term" value="C:cytoplasm"/>
    <property type="evidence" value="ECO:0007669"/>
    <property type="project" value="TreeGrafter"/>
</dbReference>
<dbReference type="PIRSF" id="PIRSF001439">
    <property type="entry name" value="CryM"/>
    <property type="match status" value="1"/>
</dbReference>
<evidence type="ECO:0000313" key="2">
    <source>
        <dbReference type="EMBL" id="SJK97514.1"/>
    </source>
</evidence>
<dbReference type="Gene3D" id="3.30.1780.10">
    <property type="entry name" value="ornithine cyclodeaminase, domain 1"/>
    <property type="match status" value="1"/>
</dbReference>
<evidence type="ECO:0000313" key="3">
    <source>
        <dbReference type="Proteomes" id="UP000219338"/>
    </source>
</evidence>
<dbReference type="STRING" id="47428.A0A284QM21"/>
<dbReference type="AlphaFoldDB" id="A0A284QM21"/>
<protein>
    <recommendedName>
        <fullName evidence="4">Ornithine cyclodeaminase</fullName>
    </recommendedName>
</protein>
<sequence>MSLLILSASEVSQVTATFSADDLRSLMADVFAIVSSSSDPAYTPPRIGIPTERHQALFMPARLSDIGTAIKIVSVPREGGGGLPASTLVLDKESGAVKAVINARELTALRNAAGSLLSTTLVGMTEPRVLVAFGAGTQIEKHIELHVKALPTIKRCVIVNRAMNSRLHGLMARLATTCPGVELEAAPRDRVKDLLASADVIVTATPALEPLFPSNWVRSGTHVVLIGSYKKEMHEVDRALIERAFKGILLVDSREACYAEAGELEEGDPVVEIGAVKQWRRGDYADDFDGPVTMFKSVGVGLQDVAIACAVVERARGLGVGLVVEGYD</sequence>
<dbReference type="EMBL" id="FUEG01000001">
    <property type="protein sequence ID" value="SJK97514.1"/>
    <property type="molecule type" value="Genomic_DNA"/>
</dbReference>
<proteinExistence type="inferred from homology"/>